<dbReference type="PANTHER" id="PTHR48075">
    <property type="entry name" value="3-HYDROXYACYL-COA DEHYDROGENASE FAMILY PROTEIN"/>
    <property type="match status" value="1"/>
</dbReference>
<dbReference type="SUPFAM" id="SSF48179">
    <property type="entry name" value="6-phosphogluconate dehydrogenase C-terminal domain-like"/>
    <property type="match status" value="2"/>
</dbReference>
<keyword evidence="2" id="KW-0276">Fatty acid metabolism</keyword>
<dbReference type="SUPFAM" id="SSF51735">
    <property type="entry name" value="NAD(P)-binding Rossmann-fold domains"/>
    <property type="match status" value="1"/>
</dbReference>
<keyword evidence="11" id="KW-1185">Reference proteome</keyword>
<dbReference type="InterPro" id="IPR036291">
    <property type="entry name" value="NAD(P)-bd_dom_sf"/>
</dbReference>
<evidence type="ECO:0000313" key="11">
    <source>
        <dbReference type="Proteomes" id="UP000770785"/>
    </source>
</evidence>
<dbReference type="Pfam" id="PF00725">
    <property type="entry name" value="3HCDH"/>
    <property type="match status" value="1"/>
</dbReference>
<feature type="domain" description="3-hydroxyacyl-CoA dehydrogenase C-terminal" evidence="8">
    <location>
        <begin position="201"/>
        <end position="304"/>
    </location>
</feature>
<dbReference type="InterPro" id="IPR006108">
    <property type="entry name" value="3HC_DH_C"/>
</dbReference>
<dbReference type="PANTHER" id="PTHR48075:SF7">
    <property type="entry name" value="3-HYDROXYACYL-COA DEHYDROGENASE-RELATED"/>
    <property type="match status" value="1"/>
</dbReference>
<dbReference type="SUPFAM" id="SSF52096">
    <property type="entry name" value="ClpP/crotonase"/>
    <property type="match status" value="1"/>
</dbReference>
<evidence type="ECO:0000256" key="5">
    <source>
        <dbReference type="ARBA" id="ARBA00023027"/>
    </source>
</evidence>
<dbReference type="Gene3D" id="1.10.1040.50">
    <property type="match status" value="1"/>
</dbReference>
<gene>
    <name evidence="10" type="ORF">GGR27_003913</name>
</gene>
<dbReference type="CDD" id="cd06558">
    <property type="entry name" value="crotonase-like"/>
    <property type="match status" value="1"/>
</dbReference>
<evidence type="ECO:0000256" key="3">
    <source>
        <dbReference type="ARBA" id="ARBA00022963"/>
    </source>
</evidence>
<organism evidence="10 11">
    <name type="scientific">Neolewinella antarctica</name>
    <dbReference type="NCBI Taxonomy" id="442734"/>
    <lineage>
        <taxon>Bacteria</taxon>
        <taxon>Pseudomonadati</taxon>
        <taxon>Bacteroidota</taxon>
        <taxon>Saprospiria</taxon>
        <taxon>Saprospirales</taxon>
        <taxon>Lewinellaceae</taxon>
        <taxon>Neolewinella</taxon>
    </lineage>
</organism>
<reference evidence="10 11" key="1">
    <citation type="submission" date="2020-03" db="EMBL/GenBank/DDBJ databases">
        <title>Genomic Encyclopedia of Type Strains, Phase IV (KMG-IV): sequencing the most valuable type-strain genomes for metagenomic binning, comparative biology and taxonomic classification.</title>
        <authorList>
            <person name="Goeker M."/>
        </authorList>
    </citation>
    <scope>NUCLEOTIDE SEQUENCE [LARGE SCALE GENOMIC DNA]</scope>
    <source>
        <strain evidence="10 11">DSM 105096</strain>
    </source>
</reference>
<evidence type="ECO:0000259" key="8">
    <source>
        <dbReference type="Pfam" id="PF00725"/>
    </source>
</evidence>
<proteinExistence type="predicted"/>
<evidence type="ECO:0000256" key="6">
    <source>
        <dbReference type="ARBA" id="ARBA00023098"/>
    </source>
</evidence>
<evidence type="ECO:0000259" key="9">
    <source>
        <dbReference type="Pfam" id="PF02737"/>
    </source>
</evidence>
<dbReference type="Gene3D" id="3.90.226.10">
    <property type="entry name" value="2-enoyl-CoA Hydratase, Chain A, domain 1"/>
    <property type="match status" value="1"/>
</dbReference>
<keyword evidence="3" id="KW-0442">Lipid degradation</keyword>
<dbReference type="GO" id="GO:0003857">
    <property type="term" value="F:(3S)-3-hydroxyacyl-CoA dehydrogenase (NAD+) activity"/>
    <property type="evidence" value="ECO:0007669"/>
    <property type="project" value="UniProtKB-EC"/>
</dbReference>
<dbReference type="PROSITE" id="PS51257">
    <property type="entry name" value="PROKAR_LIPOPROTEIN"/>
    <property type="match status" value="1"/>
</dbReference>
<protein>
    <submittedName>
        <fullName evidence="10">3-hydroxyacyl-CoA dehydrogenase</fullName>
        <ecNumber evidence="10">1.1.1.35</ecNumber>
    </submittedName>
</protein>
<dbReference type="Proteomes" id="UP000770785">
    <property type="component" value="Unassembled WGS sequence"/>
</dbReference>
<keyword evidence="6" id="KW-0443">Lipid metabolism</keyword>
<comment type="caution">
    <text evidence="10">The sequence shown here is derived from an EMBL/GenBank/DDBJ whole genome shotgun (WGS) entry which is preliminary data.</text>
</comment>
<dbReference type="InterPro" id="IPR006176">
    <property type="entry name" value="3-OHacyl-CoA_DH_NAD-bd"/>
</dbReference>
<dbReference type="InterPro" id="IPR008927">
    <property type="entry name" value="6-PGluconate_DH-like_C_sf"/>
</dbReference>
<dbReference type="EMBL" id="JAATJH010000011">
    <property type="protein sequence ID" value="NJC28390.1"/>
    <property type="molecule type" value="Genomic_DNA"/>
</dbReference>
<dbReference type="Pfam" id="PF02737">
    <property type="entry name" value="3HCDH_N"/>
    <property type="match status" value="1"/>
</dbReference>
<feature type="domain" description="3-hydroxyacyl-CoA dehydrogenase NAD binding" evidence="9">
    <location>
        <begin position="7"/>
        <end position="199"/>
    </location>
</feature>
<comment type="pathway">
    <text evidence="1">Lipid metabolism; fatty acid beta-oxidation.</text>
</comment>
<accession>A0ABX0XGE3</accession>
<dbReference type="Gene3D" id="3.40.50.720">
    <property type="entry name" value="NAD(P)-binding Rossmann-like Domain"/>
    <property type="match status" value="1"/>
</dbReference>
<evidence type="ECO:0000313" key="10">
    <source>
        <dbReference type="EMBL" id="NJC28390.1"/>
    </source>
</evidence>
<evidence type="ECO:0000256" key="1">
    <source>
        <dbReference type="ARBA" id="ARBA00005005"/>
    </source>
</evidence>
<dbReference type="InterPro" id="IPR001753">
    <property type="entry name" value="Enoyl-CoA_hydra/iso"/>
</dbReference>
<sequence>MQYRLKKVAVLGSGVMGSGIACHFANIGLDVLLLDIVPFNLSDEDKKDPVKRNSQAVSALAAAIKSKPAPLFKPEFAKRITTGNFDDNFEEIADCDWIIEVVIERLDIKKQIFAKVDKYRKAGSLVTSNTSSIPINLLVEGRSDDFRTHFCGTHFFNPPRYLRLFEVIPHEGTKQDVVDFFMHYGDVYLGKQTVLCKDTPGFIGNRIGVMSGVQMMNLTVKYDMSIEEVDAITGSLIGRPNTATYRLQDLVGIDTSAKVSEFVMGNVSDDEYIDLVKGKKSPKFMAHLLDNKWFGNKTGQGFYKKTKERDENGKSIIHALNLKTLEYAKAESPRPAIGKSKMIEDMSRRMHSIVTSDEKEGKFLREYFSGLIAYSANRVPEIADNLYSIDDAMRTGYFWEYGPFETWDQIGLEEGIKMIGEVDGKVADWVTEMKAAGHTSFYKVEGGERKFYDQSTKSYQPVPSLSNYIILDTLREQSPVIKNESATVHDLGDGVMCVEFTSKSNSIDDAIGQAISEAIDKAEAEGWKGIVIGNNAKNFTVGANLMNVGMMAMGQQFDDLDKLIDGFQQLNMKIKTCKVPVVVATQGYVFGGGCEIAMHCDAGIYAAESYIGLVEVGVGLIPGGGGTKELALRVSDSYFEGDVQMPTLLNAFQTVATAKVSTSASEAFDYKYLIEGKDFVEVNMQRNIGEAKRKVLELSREYVAPSIREDITVLGRAGLAAIYTAINEFKLGKYISEYDGVVARHVANILCGGELTQTTLVSEQYLLDLEREAFLSLLGNQKTLERIQYTLQNNKPLRN</sequence>
<evidence type="ECO:0000256" key="4">
    <source>
        <dbReference type="ARBA" id="ARBA00023002"/>
    </source>
</evidence>
<dbReference type="Pfam" id="PF00378">
    <property type="entry name" value="ECH_1"/>
    <property type="match status" value="1"/>
</dbReference>
<dbReference type="EC" id="1.1.1.35" evidence="10"/>
<evidence type="ECO:0000256" key="2">
    <source>
        <dbReference type="ARBA" id="ARBA00022832"/>
    </source>
</evidence>
<evidence type="ECO:0000256" key="7">
    <source>
        <dbReference type="ARBA" id="ARBA00049556"/>
    </source>
</evidence>
<keyword evidence="4 10" id="KW-0560">Oxidoreductase</keyword>
<dbReference type="InterPro" id="IPR029045">
    <property type="entry name" value="ClpP/crotonase-like_dom_sf"/>
</dbReference>
<name>A0ABX0XGE3_9BACT</name>
<comment type="catalytic activity">
    <reaction evidence="7">
        <text>a (3S)-3-hydroxyacyl-CoA + NAD(+) = a 3-oxoacyl-CoA + NADH + H(+)</text>
        <dbReference type="Rhea" id="RHEA:22432"/>
        <dbReference type="ChEBI" id="CHEBI:15378"/>
        <dbReference type="ChEBI" id="CHEBI:57318"/>
        <dbReference type="ChEBI" id="CHEBI:57540"/>
        <dbReference type="ChEBI" id="CHEBI:57945"/>
        <dbReference type="ChEBI" id="CHEBI:90726"/>
        <dbReference type="EC" id="1.1.1.35"/>
    </reaction>
</comment>
<keyword evidence="5" id="KW-0520">NAD</keyword>
<dbReference type="RefSeq" id="WP_168040365.1">
    <property type="nucleotide sequence ID" value="NZ_JAATJH010000011.1"/>
</dbReference>